<keyword evidence="1" id="KW-0472">Membrane</keyword>
<evidence type="ECO:0000313" key="3">
    <source>
        <dbReference type="Proteomes" id="UP000499080"/>
    </source>
</evidence>
<evidence type="ECO:0000313" key="2">
    <source>
        <dbReference type="EMBL" id="GBL77566.1"/>
    </source>
</evidence>
<sequence length="252" mass="29639">MITANLIAWLLPWIWGLFQEMFTVKIIAWLFPWIWGVFQEMITVKIIVWLLPWMWGLFKVFFCGKYWYITCMIPYAFLIEYWKKITNQNKINSANIKIHKSNLIPRNDDCVLTKDIDCIKNNYDELNTEKCQNIVFSKSSSVRRYENRNAHGDKLAKIPYNIKAGCQLYSPGNPFFSINDAAALLTAGEGSPPLLPSNPFFRDCINNPFIDTSDFFPNDFNDVPFYPIESEIYCKEWIEQHREYFTNTAPSF</sequence>
<keyword evidence="1" id="KW-1133">Transmembrane helix</keyword>
<accession>A0A4Y2AEC5</accession>
<keyword evidence="1" id="KW-0812">Transmembrane</keyword>
<feature type="transmembrane region" description="Helical" evidence="1">
    <location>
        <begin position="6"/>
        <end position="30"/>
    </location>
</feature>
<name>A0A4Y2AEC5_ARAVE</name>
<comment type="caution">
    <text evidence="2">The sequence shown here is derived from an EMBL/GenBank/DDBJ whole genome shotgun (WGS) entry which is preliminary data.</text>
</comment>
<reference evidence="2 3" key="1">
    <citation type="journal article" date="2019" name="Sci. Rep.">
        <title>Orb-weaving spider Araneus ventricosus genome elucidates the spidroin gene catalogue.</title>
        <authorList>
            <person name="Kono N."/>
            <person name="Nakamura H."/>
            <person name="Ohtoshi R."/>
            <person name="Moran D.A.P."/>
            <person name="Shinohara A."/>
            <person name="Yoshida Y."/>
            <person name="Fujiwara M."/>
            <person name="Mori M."/>
            <person name="Tomita M."/>
            <person name="Arakawa K."/>
        </authorList>
    </citation>
    <scope>NUCLEOTIDE SEQUENCE [LARGE SCALE GENOMIC DNA]</scope>
</reference>
<dbReference type="Proteomes" id="UP000499080">
    <property type="component" value="Unassembled WGS sequence"/>
</dbReference>
<feature type="transmembrane region" description="Helical" evidence="1">
    <location>
        <begin position="42"/>
        <end position="60"/>
    </location>
</feature>
<keyword evidence="3" id="KW-1185">Reference proteome</keyword>
<dbReference type="EMBL" id="BGPR01000012">
    <property type="protein sequence ID" value="GBL77566.1"/>
    <property type="molecule type" value="Genomic_DNA"/>
</dbReference>
<proteinExistence type="predicted"/>
<gene>
    <name evidence="2" type="ORF">AVEN_41930_1</name>
</gene>
<dbReference type="OrthoDB" id="6473127at2759"/>
<organism evidence="2 3">
    <name type="scientific">Araneus ventricosus</name>
    <name type="common">Orbweaver spider</name>
    <name type="synonym">Epeira ventricosa</name>
    <dbReference type="NCBI Taxonomy" id="182803"/>
    <lineage>
        <taxon>Eukaryota</taxon>
        <taxon>Metazoa</taxon>
        <taxon>Ecdysozoa</taxon>
        <taxon>Arthropoda</taxon>
        <taxon>Chelicerata</taxon>
        <taxon>Arachnida</taxon>
        <taxon>Araneae</taxon>
        <taxon>Araneomorphae</taxon>
        <taxon>Entelegynae</taxon>
        <taxon>Araneoidea</taxon>
        <taxon>Araneidae</taxon>
        <taxon>Araneus</taxon>
    </lineage>
</organism>
<evidence type="ECO:0000256" key="1">
    <source>
        <dbReference type="SAM" id="Phobius"/>
    </source>
</evidence>
<protein>
    <submittedName>
        <fullName evidence="2">Uncharacterized protein</fullName>
    </submittedName>
</protein>
<dbReference type="AlphaFoldDB" id="A0A4Y2AEC5"/>